<comment type="caution">
    <text evidence="2">The sequence shown here is derived from an EMBL/GenBank/DDBJ whole genome shotgun (WGS) entry which is preliminary data.</text>
</comment>
<sequence>MEDLERAEFKVHDPCVSWLSGKDHGGPLHWEPVPVQVQVASNRPALVCSRERGGPPHQGGPRPVLQPQQQPHHRSPGQQLPGELQRLTTVNTSHY</sequence>
<accession>Q4S5W9</accession>
<dbReference type="OrthoDB" id="8961264at2759"/>
<dbReference type="EMBL" id="CAAE01014729">
    <property type="protein sequence ID" value="CAG03963.1"/>
    <property type="molecule type" value="Genomic_DNA"/>
</dbReference>
<feature type="compositionally biased region" description="Polar residues" evidence="1">
    <location>
        <begin position="86"/>
        <end position="95"/>
    </location>
</feature>
<protein>
    <submittedName>
        <fullName evidence="2">(spotted green pufferfish) hypothetical protein</fullName>
    </submittedName>
</protein>
<gene>
    <name evidence="2" type="ORF">GSTENG00023549001</name>
</gene>
<dbReference type="KEGG" id="tng:GSTEN00023549G001"/>
<organism evidence="2">
    <name type="scientific">Tetraodon nigroviridis</name>
    <name type="common">Spotted green pufferfish</name>
    <name type="synonym">Chelonodon nigroviridis</name>
    <dbReference type="NCBI Taxonomy" id="99883"/>
    <lineage>
        <taxon>Eukaryota</taxon>
        <taxon>Metazoa</taxon>
        <taxon>Chordata</taxon>
        <taxon>Craniata</taxon>
        <taxon>Vertebrata</taxon>
        <taxon>Euteleostomi</taxon>
        <taxon>Actinopterygii</taxon>
        <taxon>Neopterygii</taxon>
        <taxon>Teleostei</taxon>
        <taxon>Neoteleostei</taxon>
        <taxon>Acanthomorphata</taxon>
        <taxon>Eupercaria</taxon>
        <taxon>Tetraodontiformes</taxon>
        <taxon>Tetradontoidea</taxon>
        <taxon>Tetraodontidae</taxon>
        <taxon>Tetraodon</taxon>
    </lineage>
</organism>
<dbReference type="AlphaFoldDB" id="Q4S5W9"/>
<evidence type="ECO:0000313" key="2">
    <source>
        <dbReference type="EMBL" id="CAG03963.1"/>
    </source>
</evidence>
<reference evidence="2" key="2">
    <citation type="submission" date="2004-02" db="EMBL/GenBank/DDBJ databases">
        <authorList>
            <consortium name="Genoscope"/>
            <consortium name="Whitehead Institute Centre for Genome Research"/>
        </authorList>
    </citation>
    <scope>NUCLEOTIDE SEQUENCE</scope>
</reference>
<name>Q4S5W9_TETNG</name>
<proteinExistence type="predicted"/>
<feature type="region of interest" description="Disordered" evidence="1">
    <location>
        <begin position="47"/>
        <end position="95"/>
    </location>
</feature>
<reference evidence="2" key="1">
    <citation type="journal article" date="2004" name="Nature">
        <title>Genome duplication in the teleost fish Tetraodon nigroviridis reveals the early vertebrate proto-karyotype.</title>
        <authorList>
            <person name="Jaillon O."/>
            <person name="Aury J.-M."/>
            <person name="Brunet F."/>
            <person name="Petit J.-L."/>
            <person name="Stange-Thomann N."/>
            <person name="Mauceli E."/>
            <person name="Bouneau L."/>
            <person name="Fischer C."/>
            <person name="Ozouf-Costaz C."/>
            <person name="Bernot A."/>
            <person name="Nicaud S."/>
            <person name="Jaffe D."/>
            <person name="Fisher S."/>
            <person name="Lutfalla G."/>
            <person name="Dossat C."/>
            <person name="Segurens B."/>
            <person name="Dasilva C."/>
            <person name="Salanoubat M."/>
            <person name="Levy M."/>
            <person name="Boudet N."/>
            <person name="Castellano S."/>
            <person name="Anthouard V."/>
            <person name="Jubin C."/>
            <person name="Castelli V."/>
            <person name="Katinka M."/>
            <person name="Vacherie B."/>
            <person name="Biemont C."/>
            <person name="Skalli Z."/>
            <person name="Cattolico L."/>
            <person name="Poulain J."/>
            <person name="De Berardinis V."/>
            <person name="Cruaud C."/>
            <person name="Duprat S."/>
            <person name="Brottier P."/>
            <person name="Coutanceau J.-P."/>
            <person name="Gouzy J."/>
            <person name="Parra G."/>
            <person name="Lardier G."/>
            <person name="Chapple C."/>
            <person name="McKernan K.J."/>
            <person name="McEwan P."/>
            <person name="Bosak S."/>
            <person name="Kellis M."/>
            <person name="Volff J.-N."/>
            <person name="Guigo R."/>
            <person name="Zody M.C."/>
            <person name="Mesirov J."/>
            <person name="Lindblad-Toh K."/>
            <person name="Birren B."/>
            <person name="Nusbaum C."/>
            <person name="Kahn D."/>
            <person name="Robinson-Rechavi M."/>
            <person name="Laudet V."/>
            <person name="Schachter V."/>
            <person name="Quetier F."/>
            <person name="Saurin W."/>
            <person name="Scarpelli C."/>
            <person name="Wincker P."/>
            <person name="Lander E.S."/>
            <person name="Weissenbach J."/>
            <person name="Roest Crollius H."/>
        </authorList>
    </citation>
    <scope>NUCLEOTIDE SEQUENCE [LARGE SCALE GENOMIC DNA]</scope>
</reference>
<evidence type="ECO:0000256" key="1">
    <source>
        <dbReference type="SAM" id="MobiDB-lite"/>
    </source>
</evidence>